<dbReference type="InterPro" id="IPR051361">
    <property type="entry name" value="ThrE/Ser_Exporter"/>
</dbReference>
<keyword evidence="10" id="KW-1185">Reference proteome</keyword>
<keyword evidence="4 6" id="KW-0472">Membrane</keyword>
<evidence type="ECO:0000256" key="6">
    <source>
        <dbReference type="SAM" id="Phobius"/>
    </source>
</evidence>
<gene>
    <name evidence="9" type="ORF">SAMN05216289_12041</name>
</gene>
<evidence type="ECO:0000256" key="5">
    <source>
        <dbReference type="ARBA" id="ARBA00034125"/>
    </source>
</evidence>
<dbReference type="RefSeq" id="WP_092408798.1">
    <property type="nucleotide sequence ID" value="NZ_FOVF01000020.1"/>
</dbReference>
<dbReference type="STRING" id="578942.SAMN05216289_12041"/>
<dbReference type="AlphaFoldDB" id="A0A1I4YV87"/>
<comment type="similarity">
    <text evidence="5">Belongs to the ThrE exporter (TC 2.A.79) family.</text>
</comment>
<feature type="transmembrane region" description="Helical" evidence="6">
    <location>
        <begin position="299"/>
        <end position="318"/>
    </location>
</feature>
<sequence length="411" mass="43064">MTSVPFTTRVEFIVELARRLHEYGTAAPRLEAAVSLVGQRLSLCCDVLSTPTSIIMSFSQQGSSESGVAEMTQVLRLPPGEVNLKSLCLVDEIADKVISGELDLGEGRRQLREVGALQPSPVSKILTLVAYAVAPACVAAILLTGWAGVATASVIGFVTGVTALSARKRPNIAAAFEAISALLATIIATVVAVYFVPIQVRSVVVASLIILLPGMSLTAAVRELSSQDLVSGTARMAGAMAVLLKLAFGTVAATQVCALFGLVPPPVPQLAIPPWTEWVAVPLAAITFAITFRSPWRYFPLVIGSVIAGYICTRVGGVHVSAPFGVFAGGLILGAASNVFARVFNRPGALIREPGIILLVPGSVGFRTLSFVFERDVMLGIDTGITLLTLLVALVAGLLFGDLLVPPRRKL</sequence>
<feature type="domain" description="Threonine/Serine exporter ThrE" evidence="8">
    <location>
        <begin position="279"/>
        <end position="402"/>
    </location>
</feature>
<dbReference type="GO" id="GO:0022857">
    <property type="term" value="F:transmembrane transporter activity"/>
    <property type="evidence" value="ECO:0007669"/>
    <property type="project" value="InterPro"/>
</dbReference>
<feature type="transmembrane region" description="Helical" evidence="6">
    <location>
        <begin position="275"/>
        <end position="292"/>
    </location>
</feature>
<evidence type="ECO:0000256" key="4">
    <source>
        <dbReference type="ARBA" id="ARBA00023136"/>
    </source>
</evidence>
<feature type="transmembrane region" description="Helical" evidence="6">
    <location>
        <begin position="178"/>
        <end position="196"/>
    </location>
</feature>
<evidence type="ECO:0000256" key="3">
    <source>
        <dbReference type="ARBA" id="ARBA00022989"/>
    </source>
</evidence>
<dbReference type="EMBL" id="FOVF01000020">
    <property type="protein sequence ID" value="SFN41966.1"/>
    <property type="molecule type" value="Genomic_DNA"/>
</dbReference>
<proteinExistence type="inferred from homology"/>
<feature type="transmembrane region" description="Helical" evidence="6">
    <location>
        <begin position="149"/>
        <end position="166"/>
    </location>
</feature>
<dbReference type="InterPro" id="IPR010619">
    <property type="entry name" value="ThrE-like_N"/>
</dbReference>
<feature type="domain" description="Threonine/serine exporter-like N-terminal" evidence="7">
    <location>
        <begin position="11"/>
        <end position="256"/>
    </location>
</feature>
<feature type="transmembrane region" description="Helical" evidence="6">
    <location>
        <begin position="356"/>
        <end position="373"/>
    </location>
</feature>
<comment type="subcellular location">
    <subcellularLocation>
        <location evidence="1">Membrane</location>
        <topology evidence="1">Multi-pass membrane protein</topology>
    </subcellularLocation>
</comment>
<evidence type="ECO:0000259" key="8">
    <source>
        <dbReference type="Pfam" id="PF12821"/>
    </source>
</evidence>
<accession>A0A1I4YV87</accession>
<dbReference type="GO" id="GO:0016020">
    <property type="term" value="C:membrane"/>
    <property type="evidence" value="ECO:0007669"/>
    <property type="project" value="UniProtKB-SubCell"/>
</dbReference>
<dbReference type="InterPro" id="IPR024528">
    <property type="entry name" value="ThrE_2"/>
</dbReference>
<organism evidence="9 10">
    <name type="scientific">Dokdonella immobilis</name>
    <dbReference type="NCBI Taxonomy" id="578942"/>
    <lineage>
        <taxon>Bacteria</taxon>
        <taxon>Pseudomonadati</taxon>
        <taxon>Pseudomonadota</taxon>
        <taxon>Gammaproteobacteria</taxon>
        <taxon>Lysobacterales</taxon>
        <taxon>Rhodanobacteraceae</taxon>
        <taxon>Dokdonella</taxon>
    </lineage>
</organism>
<dbReference type="Proteomes" id="UP000198575">
    <property type="component" value="Unassembled WGS sequence"/>
</dbReference>
<evidence type="ECO:0000256" key="1">
    <source>
        <dbReference type="ARBA" id="ARBA00004141"/>
    </source>
</evidence>
<dbReference type="Pfam" id="PF12821">
    <property type="entry name" value="ThrE_2"/>
    <property type="match status" value="1"/>
</dbReference>
<evidence type="ECO:0000313" key="10">
    <source>
        <dbReference type="Proteomes" id="UP000198575"/>
    </source>
</evidence>
<dbReference type="PANTHER" id="PTHR31082:SF4">
    <property type="entry name" value="PHEROMONE-REGULATED MEMBRANE PROTEIN 10"/>
    <property type="match status" value="1"/>
</dbReference>
<feature type="transmembrane region" description="Helical" evidence="6">
    <location>
        <begin position="242"/>
        <end position="263"/>
    </location>
</feature>
<feature type="transmembrane region" description="Helical" evidence="6">
    <location>
        <begin position="385"/>
        <end position="405"/>
    </location>
</feature>
<dbReference type="Pfam" id="PF06738">
    <property type="entry name" value="ThrE"/>
    <property type="match status" value="1"/>
</dbReference>
<dbReference type="PANTHER" id="PTHR31082">
    <property type="entry name" value="PHEROMONE-REGULATED MEMBRANE PROTEIN 10"/>
    <property type="match status" value="1"/>
</dbReference>
<evidence type="ECO:0000313" key="9">
    <source>
        <dbReference type="EMBL" id="SFN41966.1"/>
    </source>
</evidence>
<evidence type="ECO:0000259" key="7">
    <source>
        <dbReference type="Pfam" id="PF06738"/>
    </source>
</evidence>
<reference evidence="9 10" key="1">
    <citation type="submission" date="2016-10" db="EMBL/GenBank/DDBJ databases">
        <authorList>
            <person name="de Groot N.N."/>
        </authorList>
    </citation>
    <scope>NUCLEOTIDE SEQUENCE [LARGE SCALE GENOMIC DNA]</scope>
    <source>
        <strain evidence="9 10">CGMCC 1.7659</strain>
    </source>
</reference>
<feature type="transmembrane region" description="Helical" evidence="6">
    <location>
        <begin position="324"/>
        <end position="344"/>
    </location>
</feature>
<keyword evidence="3 6" id="KW-1133">Transmembrane helix</keyword>
<protein>
    <submittedName>
        <fullName evidence="9">Uncharacterized membrane protein YjjP, DUF1212 family</fullName>
    </submittedName>
</protein>
<feature type="transmembrane region" description="Helical" evidence="6">
    <location>
        <begin position="202"/>
        <end position="221"/>
    </location>
</feature>
<dbReference type="OrthoDB" id="1490274at2"/>
<evidence type="ECO:0000256" key="2">
    <source>
        <dbReference type="ARBA" id="ARBA00022692"/>
    </source>
</evidence>
<keyword evidence="2 6" id="KW-0812">Transmembrane</keyword>
<name>A0A1I4YV87_9GAMM</name>